<sequence>MNWTRTAVAVAGAGALLLTGGGPAVAAAGGGVHVLLNGAFDNRPGELIDIDVQGARGEVTVSSPVFPHPVRLAPYTDRDSGARAHHGRPAVGMGVRPGSYPLTVRASGRVVAQDRVEVRESRRPTFQVTTPDDVIRPGEQFGVWFDDLYPGERGTSFTVSSPVFAHPVRLAHDPRGSHWNNPRMFSGLVTLPRNAKDGTYKVTLTGPGGRRIAEKPLEVGSAEPGDSDYLGRPRGPEFFPSAGHPDAARARRTVGAGGTVNVLWRDASPDPGEEEQLTATSPAFEHPVRLRRDDSKAGDGDDPRFYGPAHIRKGLGQGSYPVTVVSHHGRVRRTEHLIVTAASAGGAASGTAILLAGAGVGTAAAAALGGASLWRRRRAL</sequence>
<evidence type="ECO:0000256" key="3">
    <source>
        <dbReference type="SAM" id="SignalP"/>
    </source>
</evidence>
<feature type="transmembrane region" description="Helical" evidence="2">
    <location>
        <begin position="352"/>
        <end position="374"/>
    </location>
</feature>
<evidence type="ECO:0000313" key="5">
    <source>
        <dbReference type="Proteomes" id="UP001552594"/>
    </source>
</evidence>
<keyword evidence="5" id="KW-1185">Reference proteome</keyword>
<feature type="compositionally biased region" description="Basic and acidic residues" evidence="1">
    <location>
        <begin position="286"/>
        <end position="304"/>
    </location>
</feature>
<accession>A0ABV3K6J5</accession>
<evidence type="ECO:0000256" key="1">
    <source>
        <dbReference type="SAM" id="MobiDB-lite"/>
    </source>
</evidence>
<name>A0ABV3K6J5_STRON</name>
<organism evidence="4 5">
    <name type="scientific">Streptomyces orinoci</name>
    <name type="common">Streptoverticillium orinoci</name>
    <dbReference type="NCBI Taxonomy" id="67339"/>
    <lineage>
        <taxon>Bacteria</taxon>
        <taxon>Bacillati</taxon>
        <taxon>Actinomycetota</taxon>
        <taxon>Actinomycetes</taxon>
        <taxon>Kitasatosporales</taxon>
        <taxon>Streptomycetaceae</taxon>
        <taxon>Streptomyces</taxon>
    </lineage>
</organism>
<comment type="caution">
    <text evidence="4">The sequence shown here is derived from an EMBL/GenBank/DDBJ whole genome shotgun (WGS) entry which is preliminary data.</text>
</comment>
<protein>
    <submittedName>
        <fullName evidence="4">Uncharacterized protein</fullName>
    </submittedName>
</protein>
<proteinExistence type="predicted"/>
<dbReference type="RefSeq" id="WP_193553424.1">
    <property type="nucleotide sequence ID" value="NZ_JBFAUK010000034.1"/>
</dbReference>
<keyword evidence="2" id="KW-1133">Transmembrane helix</keyword>
<gene>
    <name evidence="4" type="ORF">AB0L16_29740</name>
</gene>
<feature type="chain" id="PRO_5047379674" evidence="3">
    <location>
        <begin position="27"/>
        <end position="380"/>
    </location>
</feature>
<reference evidence="4 5" key="1">
    <citation type="submission" date="2024-06" db="EMBL/GenBank/DDBJ databases">
        <title>The Natural Products Discovery Center: Release of the First 8490 Sequenced Strains for Exploring Actinobacteria Biosynthetic Diversity.</title>
        <authorList>
            <person name="Kalkreuter E."/>
            <person name="Kautsar S.A."/>
            <person name="Yang D."/>
            <person name="Bader C.D."/>
            <person name="Teijaro C.N."/>
            <person name="Fluegel L."/>
            <person name="Davis C.M."/>
            <person name="Simpson J.R."/>
            <person name="Lauterbach L."/>
            <person name="Steele A.D."/>
            <person name="Gui C."/>
            <person name="Meng S."/>
            <person name="Li G."/>
            <person name="Viehrig K."/>
            <person name="Ye F."/>
            <person name="Su P."/>
            <person name="Kiefer A.F."/>
            <person name="Nichols A."/>
            <person name="Cepeda A.J."/>
            <person name="Yan W."/>
            <person name="Fan B."/>
            <person name="Jiang Y."/>
            <person name="Adhikari A."/>
            <person name="Zheng C.-J."/>
            <person name="Schuster L."/>
            <person name="Cowan T.M."/>
            <person name="Smanski M.J."/>
            <person name="Chevrette M.G."/>
            <person name="De Carvalho L.P.S."/>
            <person name="Shen B."/>
        </authorList>
    </citation>
    <scope>NUCLEOTIDE SEQUENCE [LARGE SCALE GENOMIC DNA]</scope>
    <source>
        <strain evidence="4 5">NPDC052347</strain>
    </source>
</reference>
<keyword evidence="2" id="KW-0472">Membrane</keyword>
<keyword evidence="3" id="KW-0732">Signal</keyword>
<dbReference type="EMBL" id="JBFAUK010000034">
    <property type="protein sequence ID" value="MEV5510558.1"/>
    <property type="molecule type" value="Genomic_DNA"/>
</dbReference>
<evidence type="ECO:0000313" key="4">
    <source>
        <dbReference type="EMBL" id="MEV5510558.1"/>
    </source>
</evidence>
<evidence type="ECO:0000256" key="2">
    <source>
        <dbReference type="SAM" id="Phobius"/>
    </source>
</evidence>
<feature type="region of interest" description="Disordered" evidence="1">
    <location>
        <begin position="76"/>
        <end position="96"/>
    </location>
</feature>
<dbReference type="Proteomes" id="UP001552594">
    <property type="component" value="Unassembled WGS sequence"/>
</dbReference>
<keyword evidence="2" id="KW-0812">Transmembrane</keyword>
<feature type="region of interest" description="Disordered" evidence="1">
    <location>
        <begin position="267"/>
        <end position="312"/>
    </location>
</feature>
<feature type="signal peptide" evidence="3">
    <location>
        <begin position="1"/>
        <end position="26"/>
    </location>
</feature>